<evidence type="ECO:0000313" key="5">
    <source>
        <dbReference type="Proteomes" id="UP000054477"/>
    </source>
</evidence>
<accession>A0A0C9Y5P0</accession>
<feature type="compositionally biased region" description="Acidic residues" evidence="2">
    <location>
        <begin position="255"/>
        <end position="264"/>
    </location>
</feature>
<dbReference type="Proteomes" id="UP000054477">
    <property type="component" value="Unassembled WGS sequence"/>
</dbReference>
<dbReference type="OrthoDB" id="654211at2759"/>
<dbReference type="Gene3D" id="3.30.160.60">
    <property type="entry name" value="Classic Zinc Finger"/>
    <property type="match status" value="1"/>
</dbReference>
<evidence type="ECO:0000256" key="1">
    <source>
        <dbReference type="PROSITE-ProRule" id="PRU00042"/>
    </source>
</evidence>
<feature type="domain" description="C2H2-type" evidence="3">
    <location>
        <begin position="280"/>
        <end position="312"/>
    </location>
</feature>
<feature type="compositionally biased region" description="Low complexity" evidence="2">
    <location>
        <begin position="98"/>
        <end position="112"/>
    </location>
</feature>
<keyword evidence="1" id="KW-0862">Zinc</keyword>
<feature type="region of interest" description="Disordered" evidence="2">
    <location>
        <begin position="92"/>
        <end position="114"/>
    </location>
</feature>
<evidence type="ECO:0000256" key="2">
    <source>
        <dbReference type="SAM" id="MobiDB-lite"/>
    </source>
</evidence>
<name>A0A0C9Y5P0_9AGAR</name>
<sequence>MINVDYEEIFGFEKIAGAKIRPQDGGADIWPPDSAAKTPIESLMSGDEIPDRSHGALQFLWGGGLDSKLYPTEHPIAGNLFGRTAKEAFEEAFSDLPSSTSRSPELSSTHSTPALLSDNILPDIQLGLAIPGPVPPTSPAPLKTASESNHSKHNIHIDAMSLTAVADAIETQQLAEDMEDLPSRMESTILFSEPTECVMSISNAIPRTIEKKPGLRKKITSTSRHHPAITGGKIKNLFGVPRQRNPRSKKRPPSDDGEDEEFDGDGYSAEASGSQSLGQHKCPYQWCGKRFTRKNDVKRHLQNAAVHKADVPQDVWSPTRCRKCHAELSRVDACKRHEARDACWKRTLPLKKQHTDQREGEA</sequence>
<dbReference type="EMBL" id="KN838539">
    <property type="protein sequence ID" value="KIK09294.1"/>
    <property type="molecule type" value="Genomic_DNA"/>
</dbReference>
<keyword evidence="1" id="KW-0479">Metal-binding</keyword>
<reference evidence="4 5" key="1">
    <citation type="submission" date="2014-04" db="EMBL/GenBank/DDBJ databases">
        <authorList>
            <consortium name="DOE Joint Genome Institute"/>
            <person name="Kuo A."/>
            <person name="Kohler A."/>
            <person name="Nagy L.G."/>
            <person name="Floudas D."/>
            <person name="Copeland A."/>
            <person name="Barry K.W."/>
            <person name="Cichocki N."/>
            <person name="Veneault-Fourrey C."/>
            <person name="LaButti K."/>
            <person name="Lindquist E.A."/>
            <person name="Lipzen A."/>
            <person name="Lundell T."/>
            <person name="Morin E."/>
            <person name="Murat C."/>
            <person name="Sun H."/>
            <person name="Tunlid A."/>
            <person name="Henrissat B."/>
            <person name="Grigoriev I.V."/>
            <person name="Hibbett D.S."/>
            <person name="Martin F."/>
            <person name="Nordberg H.P."/>
            <person name="Cantor M.N."/>
            <person name="Hua S.X."/>
        </authorList>
    </citation>
    <scope>NUCLEOTIDE SEQUENCE [LARGE SCALE GENOMIC DNA]</scope>
    <source>
        <strain evidence="4 5">LaAM-08-1</strain>
    </source>
</reference>
<gene>
    <name evidence="4" type="ORF">K443DRAFT_453043</name>
</gene>
<dbReference type="STRING" id="1095629.A0A0C9Y5P0"/>
<protein>
    <recommendedName>
        <fullName evidence="3">C2H2-type domain-containing protein</fullName>
    </recommendedName>
</protein>
<feature type="region of interest" description="Disordered" evidence="2">
    <location>
        <begin position="212"/>
        <end position="277"/>
    </location>
</feature>
<keyword evidence="5" id="KW-1185">Reference proteome</keyword>
<keyword evidence="1" id="KW-0863">Zinc-finger</keyword>
<reference evidence="5" key="2">
    <citation type="submission" date="2015-01" db="EMBL/GenBank/DDBJ databases">
        <title>Evolutionary Origins and Diversification of the Mycorrhizal Mutualists.</title>
        <authorList>
            <consortium name="DOE Joint Genome Institute"/>
            <consortium name="Mycorrhizal Genomics Consortium"/>
            <person name="Kohler A."/>
            <person name="Kuo A."/>
            <person name="Nagy L.G."/>
            <person name="Floudas D."/>
            <person name="Copeland A."/>
            <person name="Barry K.W."/>
            <person name="Cichocki N."/>
            <person name="Veneault-Fourrey C."/>
            <person name="LaButti K."/>
            <person name="Lindquist E.A."/>
            <person name="Lipzen A."/>
            <person name="Lundell T."/>
            <person name="Morin E."/>
            <person name="Murat C."/>
            <person name="Riley R."/>
            <person name="Ohm R."/>
            <person name="Sun H."/>
            <person name="Tunlid A."/>
            <person name="Henrissat B."/>
            <person name="Grigoriev I.V."/>
            <person name="Hibbett D.S."/>
            <person name="Martin F."/>
        </authorList>
    </citation>
    <scope>NUCLEOTIDE SEQUENCE [LARGE SCALE GENOMIC DNA]</scope>
    <source>
        <strain evidence="5">LaAM-08-1</strain>
    </source>
</reference>
<organism evidence="4 5">
    <name type="scientific">Laccaria amethystina LaAM-08-1</name>
    <dbReference type="NCBI Taxonomy" id="1095629"/>
    <lineage>
        <taxon>Eukaryota</taxon>
        <taxon>Fungi</taxon>
        <taxon>Dikarya</taxon>
        <taxon>Basidiomycota</taxon>
        <taxon>Agaricomycotina</taxon>
        <taxon>Agaricomycetes</taxon>
        <taxon>Agaricomycetidae</taxon>
        <taxon>Agaricales</taxon>
        <taxon>Agaricineae</taxon>
        <taxon>Hydnangiaceae</taxon>
        <taxon>Laccaria</taxon>
    </lineage>
</organism>
<feature type="compositionally biased region" description="Basic residues" evidence="2">
    <location>
        <begin position="214"/>
        <end position="227"/>
    </location>
</feature>
<dbReference type="GO" id="GO:0008270">
    <property type="term" value="F:zinc ion binding"/>
    <property type="evidence" value="ECO:0007669"/>
    <property type="project" value="UniProtKB-KW"/>
</dbReference>
<dbReference type="AlphaFoldDB" id="A0A0C9Y5P0"/>
<evidence type="ECO:0000313" key="4">
    <source>
        <dbReference type="EMBL" id="KIK09294.1"/>
    </source>
</evidence>
<dbReference type="PROSITE" id="PS50157">
    <property type="entry name" value="ZINC_FINGER_C2H2_2"/>
    <property type="match status" value="1"/>
</dbReference>
<feature type="region of interest" description="Disordered" evidence="2">
    <location>
        <begin position="127"/>
        <end position="150"/>
    </location>
</feature>
<evidence type="ECO:0000259" key="3">
    <source>
        <dbReference type="PROSITE" id="PS50157"/>
    </source>
</evidence>
<dbReference type="HOGENOM" id="CLU_765187_0_0_1"/>
<dbReference type="InterPro" id="IPR013087">
    <property type="entry name" value="Znf_C2H2_type"/>
</dbReference>
<proteinExistence type="predicted"/>